<dbReference type="RefSeq" id="WP_014849962.1">
    <property type="nucleotide sequence ID" value="NC_018149.1"/>
</dbReference>
<dbReference type="Proteomes" id="UP000009005">
    <property type="component" value="Chromosome"/>
</dbReference>
<dbReference type="EMBL" id="CP003703">
    <property type="protein sequence ID" value="AFN65252.1"/>
    <property type="molecule type" value="Genomic_DNA"/>
</dbReference>
<keyword evidence="2" id="KW-1185">Reference proteome</keyword>
<dbReference type="HOGENOM" id="CLU_1487510_0_0_14"/>
<evidence type="ECO:0000313" key="1">
    <source>
        <dbReference type="EMBL" id="AFN65252.1"/>
    </source>
</evidence>
<name>I6ZF86_MYCWM</name>
<organism evidence="1 2">
    <name type="scientific">Mycoplasma wenyonii (strain Massachusetts)</name>
    <name type="common">Eperythrozoon wenyonii</name>
    <dbReference type="NCBI Taxonomy" id="1197325"/>
    <lineage>
        <taxon>Bacteria</taxon>
        <taxon>Bacillati</taxon>
        <taxon>Mycoplasmatota</taxon>
        <taxon>Mollicutes</taxon>
        <taxon>Mycoplasmataceae</taxon>
        <taxon>Mycoplasma</taxon>
    </lineage>
</organism>
<dbReference type="KEGG" id="mwe:WEN_02325"/>
<sequence length="182" mass="19685">MVIPAVALKAFVFVIAGGTLVSSIVVPVTTSLNSSQTVSKAFPAEHKSKFKTKCQLLIKDGSRGSGHKKYLFACEKDSEGNNAEFFYYSEGDNPLKFTSLARNYVTGGEPDQTRVKITLSEGESQVDLTAKTDNWTGLIGQSLDNCTIQKNGDTHATAWTLKCPKEGDSENTTISLSPEIIN</sequence>
<dbReference type="PATRIC" id="fig|1197325.3.peg.500"/>
<gene>
    <name evidence="1" type="ordered locus">WEN_02325</name>
</gene>
<reference evidence="1 2" key="1">
    <citation type="journal article" date="2012" name="J. Bacteriol.">
        <title>Complete genome sequence of Mycoplasma wenyonii strain Massachusetts.</title>
        <authorList>
            <person name="Dos Santos A.P."/>
            <person name="Guimaraes A.M."/>
            <person name="do Nascimento N.C."/>
            <person name="Sanmiguel P.J."/>
            <person name="Messick J.B."/>
        </authorList>
    </citation>
    <scope>NUCLEOTIDE SEQUENCE [LARGE SCALE GENOMIC DNA]</scope>
    <source>
        <strain evidence="1 2">Massachusetts</strain>
    </source>
</reference>
<proteinExistence type="predicted"/>
<accession>I6ZF86</accession>
<dbReference type="AlphaFoldDB" id="I6ZF86"/>
<protein>
    <submittedName>
        <fullName evidence="1">Uncharacterized protein</fullName>
    </submittedName>
</protein>
<dbReference type="STRING" id="1197325.WEN_02325"/>
<evidence type="ECO:0000313" key="2">
    <source>
        <dbReference type="Proteomes" id="UP000009005"/>
    </source>
</evidence>